<proteinExistence type="predicted"/>
<dbReference type="InterPro" id="IPR043764">
    <property type="entry name" value="DUF5710"/>
</dbReference>
<dbReference type="RefSeq" id="WP_266605792.1">
    <property type="nucleotide sequence ID" value="NZ_JAPHNL010000336.1"/>
</dbReference>
<dbReference type="EMBL" id="JAPHNL010000336">
    <property type="protein sequence ID" value="MCX3064216.1"/>
    <property type="molecule type" value="Genomic_DNA"/>
</dbReference>
<protein>
    <submittedName>
        <fullName evidence="2">DUF5710 domain-containing protein</fullName>
    </submittedName>
</protein>
<keyword evidence="3" id="KW-1185">Reference proteome</keyword>
<evidence type="ECO:0000313" key="3">
    <source>
        <dbReference type="Proteomes" id="UP001163064"/>
    </source>
</evidence>
<organism evidence="2 3">
    <name type="scientific">Streptomyces beihaiensis</name>
    <dbReference type="NCBI Taxonomy" id="2984495"/>
    <lineage>
        <taxon>Bacteria</taxon>
        <taxon>Bacillati</taxon>
        <taxon>Actinomycetota</taxon>
        <taxon>Actinomycetes</taxon>
        <taxon>Kitasatosporales</taxon>
        <taxon>Streptomycetaceae</taxon>
        <taxon>Streptomyces</taxon>
    </lineage>
</organism>
<evidence type="ECO:0000259" key="1">
    <source>
        <dbReference type="Pfam" id="PF18974"/>
    </source>
</evidence>
<accession>A0ABT3U6B9</accession>
<feature type="domain" description="DUF5710" evidence="1">
    <location>
        <begin position="2"/>
        <end position="43"/>
    </location>
</feature>
<reference evidence="2" key="1">
    <citation type="submission" date="2022-10" db="EMBL/GenBank/DDBJ databases">
        <title>Streptomyces beihaiensis sp. nov., a chitin degrading actinobacterium, isolated from shrimp pond soil.</title>
        <authorList>
            <person name="Xie J."/>
            <person name="Shen N."/>
        </authorList>
    </citation>
    <scope>NUCLEOTIDE SEQUENCE</scope>
    <source>
        <strain evidence="2">GXMU-J5</strain>
    </source>
</reference>
<gene>
    <name evidence="2" type="ORF">OFY01_31590</name>
</gene>
<evidence type="ECO:0000313" key="2">
    <source>
        <dbReference type="EMBL" id="MCX3064216.1"/>
    </source>
</evidence>
<dbReference type="Proteomes" id="UP001163064">
    <property type="component" value="Unassembled WGS sequence"/>
</dbReference>
<dbReference type="Pfam" id="PF18974">
    <property type="entry name" value="DUF5710"/>
    <property type="match status" value="1"/>
</dbReference>
<name>A0ABT3U6B9_9ACTN</name>
<sequence>MDVPYEEKDEAKEQLRARWDPKRRQWYVDAHRVTPGQAARWLPKKSSPMRMWQVPA</sequence>
<comment type="caution">
    <text evidence="2">The sequence shown here is derived from an EMBL/GenBank/DDBJ whole genome shotgun (WGS) entry which is preliminary data.</text>
</comment>